<evidence type="ECO:0000313" key="5">
    <source>
        <dbReference type="Proteomes" id="UP000694563"/>
    </source>
</evidence>
<comment type="similarity">
    <text evidence="1">Belongs to the methyltransferase superfamily. PrmA family.</text>
</comment>
<sequence length="165" mass="18446">MKKLKLKELESCLQQVDTFESPKLLLEQYATRPHIAACMLYTIHNTFDDIENKTIADLGCGCGMLSIGSAMLGAGFCVGLDIDADALEIFNSNIEDFELTNVNMVQCDICSLSDSMSDAFDTVIMNPPFGTKHNKELRFDLPASYKFHKKKSVDIEVDFIRFSAK</sequence>
<dbReference type="CDD" id="cd02440">
    <property type="entry name" value="AdoMet_MTases"/>
    <property type="match status" value="1"/>
</dbReference>
<evidence type="ECO:0000256" key="2">
    <source>
        <dbReference type="ARBA" id="ARBA00041374"/>
    </source>
</evidence>
<dbReference type="PANTHER" id="PTHR23290:SF0">
    <property type="entry name" value="RRNA N6-ADENOSINE-METHYLTRANSFERASE METTL5"/>
    <property type="match status" value="1"/>
</dbReference>
<dbReference type="PROSITE" id="PS00092">
    <property type="entry name" value="N6_MTASE"/>
    <property type="match status" value="1"/>
</dbReference>
<reference evidence="4" key="2">
    <citation type="submission" date="2025-08" db="UniProtKB">
        <authorList>
            <consortium name="Ensembl"/>
        </authorList>
    </citation>
    <scope>IDENTIFICATION</scope>
</reference>
<organism evidence="4 5">
    <name type="scientific">Catharus ustulatus</name>
    <name type="common">Russet-backed thrush</name>
    <name type="synonym">Hylocichla ustulatus</name>
    <dbReference type="NCBI Taxonomy" id="91951"/>
    <lineage>
        <taxon>Eukaryota</taxon>
        <taxon>Metazoa</taxon>
        <taxon>Chordata</taxon>
        <taxon>Craniata</taxon>
        <taxon>Vertebrata</taxon>
        <taxon>Euteleostomi</taxon>
        <taxon>Archelosauria</taxon>
        <taxon>Archosauria</taxon>
        <taxon>Dinosauria</taxon>
        <taxon>Saurischia</taxon>
        <taxon>Theropoda</taxon>
        <taxon>Coelurosauria</taxon>
        <taxon>Aves</taxon>
        <taxon>Neognathae</taxon>
        <taxon>Neoaves</taxon>
        <taxon>Telluraves</taxon>
        <taxon>Australaves</taxon>
        <taxon>Passeriformes</taxon>
        <taxon>Turdidae</taxon>
        <taxon>Catharus</taxon>
    </lineage>
</organism>
<dbReference type="InterPro" id="IPR002052">
    <property type="entry name" value="DNA_methylase_N6_adenine_CS"/>
</dbReference>
<evidence type="ECO:0000256" key="1">
    <source>
        <dbReference type="ARBA" id="ARBA00009741"/>
    </source>
</evidence>
<dbReference type="SUPFAM" id="SSF53335">
    <property type="entry name" value="S-adenosyl-L-methionine-dependent methyltransferases"/>
    <property type="match status" value="1"/>
</dbReference>
<dbReference type="GO" id="GO:0003676">
    <property type="term" value="F:nucleic acid binding"/>
    <property type="evidence" value="ECO:0007669"/>
    <property type="project" value="InterPro"/>
</dbReference>
<name>A0A8C3V3R7_CATUS</name>
<accession>A0A8C3V3R7</accession>
<proteinExistence type="inferred from homology"/>
<reference evidence="4" key="3">
    <citation type="submission" date="2025-09" db="UniProtKB">
        <authorList>
            <consortium name="Ensembl"/>
        </authorList>
    </citation>
    <scope>IDENTIFICATION</scope>
</reference>
<dbReference type="Gene3D" id="3.40.50.150">
    <property type="entry name" value="Vaccinia Virus protein VP39"/>
    <property type="match status" value="1"/>
</dbReference>
<dbReference type="Ensembl" id="ENSCUST00005023408.1">
    <property type="protein sequence ID" value="ENSCUSP00005022596.1"/>
    <property type="gene ID" value="ENSCUSG00005014284.1"/>
</dbReference>
<protein>
    <recommendedName>
        <fullName evidence="2">Methyltransferase-like protein 5</fullName>
    </recommendedName>
</protein>
<gene>
    <name evidence="4" type="primary">METTL5</name>
</gene>
<dbReference type="PANTHER" id="PTHR23290">
    <property type="entry name" value="RRNA N6-ADENOSINE-METHYLTRANSFERASE METTL5"/>
    <property type="match status" value="1"/>
</dbReference>
<dbReference type="AlphaFoldDB" id="A0A8C3V3R7"/>
<dbReference type="GO" id="GO:0008988">
    <property type="term" value="F:rRNA (adenine-N6-)-methyltransferase activity"/>
    <property type="evidence" value="ECO:0007669"/>
    <property type="project" value="TreeGrafter"/>
</dbReference>
<feature type="domain" description="Methyltransferase small" evidence="3">
    <location>
        <begin position="45"/>
        <end position="135"/>
    </location>
</feature>
<dbReference type="Proteomes" id="UP000694563">
    <property type="component" value="Chromosome 7"/>
</dbReference>
<evidence type="ECO:0000313" key="4">
    <source>
        <dbReference type="Ensembl" id="ENSCUSP00005022596.1"/>
    </source>
</evidence>
<dbReference type="InterPro" id="IPR029063">
    <property type="entry name" value="SAM-dependent_MTases_sf"/>
</dbReference>
<dbReference type="InterPro" id="IPR051720">
    <property type="entry name" value="rRNA_MeTrfase/Polyamine_Synth"/>
</dbReference>
<keyword evidence="5" id="KW-1185">Reference proteome</keyword>
<dbReference type="InterPro" id="IPR007848">
    <property type="entry name" value="Small_mtfrase_dom"/>
</dbReference>
<evidence type="ECO:0000259" key="3">
    <source>
        <dbReference type="Pfam" id="PF05175"/>
    </source>
</evidence>
<reference evidence="4" key="1">
    <citation type="submission" date="2020-10" db="EMBL/GenBank/DDBJ databases">
        <title>Catharus ustulatus (Swainson's thrush) genome, bCatUst1, primary haplotype v2.</title>
        <authorList>
            <person name="Delmore K."/>
            <person name="Vafadar M."/>
            <person name="Formenti G."/>
            <person name="Chow W."/>
            <person name="Pelan S."/>
            <person name="Howe K."/>
            <person name="Rhie A."/>
            <person name="Mountcastle J."/>
            <person name="Haase B."/>
            <person name="Fedrigo O."/>
            <person name="Jarvis E.D."/>
        </authorList>
    </citation>
    <scope>NUCLEOTIDE SEQUENCE [LARGE SCALE GENOMIC DNA]</scope>
</reference>
<dbReference type="Pfam" id="PF05175">
    <property type="entry name" value="MTS"/>
    <property type="match status" value="1"/>
</dbReference>